<evidence type="ECO:0000313" key="4">
    <source>
        <dbReference type="EMBL" id="WUQ82402.1"/>
    </source>
</evidence>
<comment type="similarity">
    <text evidence="1">Belongs to the bacterial solute-binding protein 1 family.</text>
</comment>
<keyword evidence="2" id="KW-0813">Transport</keyword>
<dbReference type="Pfam" id="PF01547">
    <property type="entry name" value="SBP_bac_1"/>
    <property type="match status" value="1"/>
</dbReference>
<gene>
    <name evidence="4" type="ORF">OHA16_05080</name>
</gene>
<proteinExistence type="inferred from homology"/>
<feature type="chain" id="PRO_5046921161" evidence="3">
    <location>
        <begin position="23"/>
        <end position="449"/>
    </location>
</feature>
<keyword evidence="5" id="KW-1185">Reference proteome</keyword>
<dbReference type="Proteomes" id="UP001432222">
    <property type="component" value="Chromosome"/>
</dbReference>
<dbReference type="PROSITE" id="PS51257">
    <property type="entry name" value="PROKAR_LIPOPROTEIN"/>
    <property type="match status" value="1"/>
</dbReference>
<evidence type="ECO:0000313" key="5">
    <source>
        <dbReference type="Proteomes" id="UP001432222"/>
    </source>
</evidence>
<name>A0ABZ1TTZ8_9ACTN</name>
<evidence type="ECO:0000256" key="2">
    <source>
        <dbReference type="ARBA" id="ARBA00022448"/>
    </source>
</evidence>
<dbReference type="Gene3D" id="3.40.190.10">
    <property type="entry name" value="Periplasmic binding protein-like II"/>
    <property type="match status" value="2"/>
</dbReference>
<sequence>MRQKRQAALRLLLVLTLLAASASCLGGSSGRRVLVIMTPWTAEAEKNSFQAVLTAFEARTGITVRASPTRALDQVLRTAVQQREEPDLAVMANPGALRSYAQQGYLVRLDRFQDKETGSRLVDLLKSDYGPPWSLAGEDVNGDPYAVMVKASVKSLVWYAPQRLSAQPPDSWADLVGVGQSIVQRGGTPWCLALADPPNSGWPGTDWIEDILLHRSGANTYTDWVNGKLKWNESEVEEAWRAWDQIVTAPGAIHGGPLTALLTGYGEGAYPLFTAPPGCYLTHGAPVAPDPAAPTEPVPGRDYDFVPFPEFRPTPTPAYEVSGDLVAMFRDSPEAEKFMAFLASQQAQEIWPGRQPESAFSADRAVTTRLASGYATGSVTRRIGELLTSSATLCFDASDSMPSAMAAAFNHAVVDYLNDPTRLRTILAELEKVRADVYPQPTQISVCGP</sequence>
<feature type="signal peptide" evidence="3">
    <location>
        <begin position="1"/>
        <end position="22"/>
    </location>
</feature>
<evidence type="ECO:0000256" key="3">
    <source>
        <dbReference type="SAM" id="SignalP"/>
    </source>
</evidence>
<protein>
    <submittedName>
        <fullName evidence="4">ABC transporter substrate-binding protein</fullName>
    </submittedName>
</protein>
<dbReference type="InterPro" id="IPR050490">
    <property type="entry name" value="Bact_solute-bd_prot1"/>
</dbReference>
<organism evidence="4 5">
    <name type="scientific">Kitasatospora purpeofusca</name>
    <dbReference type="NCBI Taxonomy" id="67352"/>
    <lineage>
        <taxon>Bacteria</taxon>
        <taxon>Bacillati</taxon>
        <taxon>Actinomycetota</taxon>
        <taxon>Actinomycetes</taxon>
        <taxon>Kitasatosporales</taxon>
        <taxon>Streptomycetaceae</taxon>
        <taxon>Kitasatospora</taxon>
    </lineage>
</organism>
<dbReference type="PANTHER" id="PTHR43649">
    <property type="entry name" value="ARABINOSE-BINDING PROTEIN-RELATED"/>
    <property type="match status" value="1"/>
</dbReference>
<dbReference type="EMBL" id="CP108110">
    <property type="protein sequence ID" value="WUQ82402.1"/>
    <property type="molecule type" value="Genomic_DNA"/>
</dbReference>
<accession>A0ABZ1TTZ8</accession>
<dbReference type="PANTHER" id="PTHR43649:SF29">
    <property type="entry name" value="OSMOPROTECTIVE COMPOUNDS-BINDING PROTEIN GGTB"/>
    <property type="match status" value="1"/>
</dbReference>
<reference evidence="4" key="1">
    <citation type="submission" date="2022-10" db="EMBL/GenBank/DDBJ databases">
        <title>The complete genomes of actinobacterial strains from the NBC collection.</title>
        <authorList>
            <person name="Joergensen T.S."/>
            <person name="Alvarez Arevalo M."/>
            <person name="Sterndorff E.B."/>
            <person name="Faurdal D."/>
            <person name="Vuksanovic O."/>
            <person name="Mourched A.-S."/>
            <person name="Charusanti P."/>
            <person name="Shaw S."/>
            <person name="Blin K."/>
            <person name="Weber T."/>
        </authorList>
    </citation>
    <scope>NUCLEOTIDE SEQUENCE</scope>
    <source>
        <strain evidence="4">NBC_00222</strain>
    </source>
</reference>
<keyword evidence="3" id="KW-0732">Signal</keyword>
<evidence type="ECO:0000256" key="1">
    <source>
        <dbReference type="ARBA" id="ARBA00008520"/>
    </source>
</evidence>
<dbReference type="InterPro" id="IPR006059">
    <property type="entry name" value="SBP"/>
</dbReference>
<dbReference type="RefSeq" id="WP_328953469.1">
    <property type="nucleotide sequence ID" value="NZ_CP108110.1"/>
</dbReference>
<dbReference type="SUPFAM" id="SSF53850">
    <property type="entry name" value="Periplasmic binding protein-like II"/>
    <property type="match status" value="1"/>
</dbReference>